<dbReference type="Gene3D" id="3.30.420.10">
    <property type="entry name" value="Ribonuclease H-like superfamily/Ribonuclease H"/>
    <property type="match status" value="1"/>
</dbReference>
<dbReference type="InterPro" id="IPR036397">
    <property type="entry name" value="RNaseH_sf"/>
</dbReference>
<dbReference type="InterPro" id="IPR012337">
    <property type="entry name" value="RNaseH-like_sf"/>
</dbReference>
<keyword evidence="6" id="KW-0378">Hydrolase</keyword>
<comment type="caution">
    <text evidence="11">The sequence shown here is derived from an EMBL/GenBank/DDBJ whole genome shotgun (WGS) entry which is preliminary data.</text>
</comment>
<feature type="region of interest" description="Disordered" evidence="8">
    <location>
        <begin position="62"/>
        <end position="252"/>
    </location>
</feature>
<evidence type="ECO:0000256" key="6">
    <source>
        <dbReference type="ARBA" id="ARBA00022801"/>
    </source>
</evidence>
<gene>
    <name evidence="11" type="ORF">PPL_07444</name>
</gene>
<dbReference type="Pfam" id="PF00078">
    <property type="entry name" value="RVT_1"/>
    <property type="match status" value="1"/>
</dbReference>
<feature type="region of interest" description="Disordered" evidence="8">
    <location>
        <begin position="1"/>
        <end position="47"/>
    </location>
</feature>
<evidence type="ECO:0000256" key="1">
    <source>
        <dbReference type="ARBA" id="ARBA00012493"/>
    </source>
</evidence>
<dbReference type="GO" id="GO:0003964">
    <property type="term" value="F:RNA-directed DNA polymerase activity"/>
    <property type="evidence" value="ECO:0007669"/>
    <property type="project" value="UniProtKB-KW"/>
</dbReference>
<dbReference type="InterPro" id="IPR000477">
    <property type="entry name" value="RT_dom"/>
</dbReference>
<dbReference type="InterPro" id="IPR021109">
    <property type="entry name" value="Peptidase_aspartic_dom_sf"/>
</dbReference>
<feature type="compositionally biased region" description="Acidic residues" evidence="8">
    <location>
        <begin position="230"/>
        <end position="245"/>
    </location>
</feature>
<evidence type="ECO:0000256" key="7">
    <source>
        <dbReference type="ARBA" id="ARBA00022918"/>
    </source>
</evidence>
<name>D3BFZ3_HETP5</name>
<feature type="compositionally biased region" description="Low complexity" evidence="8">
    <location>
        <begin position="1718"/>
        <end position="1729"/>
    </location>
</feature>
<feature type="domain" description="Integrase catalytic" evidence="10">
    <location>
        <begin position="1390"/>
        <end position="1564"/>
    </location>
</feature>
<dbReference type="EMBL" id="ADBJ01000032">
    <property type="protein sequence ID" value="EFA79753.1"/>
    <property type="molecule type" value="Genomic_DNA"/>
</dbReference>
<proteinExistence type="predicted"/>
<feature type="compositionally biased region" description="Low complexity" evidence="8">
    <location>
        <begin position="88"/>
        <end position="114"/>
    </location>
</feature>
<dbReference type="InParanoid" id="D3BFZ3"/>
<keyword evidence="3" id="KW-0548">Nucleotidyltransferase</keyword>
<evidence type="ECO:0000313" key="12">
    <source>
        <dbReference type="Proteomes" id="UP000001396"/>
    </source>
</evidence>
<dbReference type="Gene3D" id="2.40.70.10">
    <property type="entry name" value="Acid Proteases"/>
    <property type="match status" value="1"/>
</dbReference>
<dbReference type="GO" id="GO:0004519">
    <property type="term" value="F:endonuclease activity"/>
    <property type="evidence" value="ECO:0007669"/>
    <property type="project" value="UniProtKB-KW"/>
</dbReference>
<feature type="compositionally biased region" description="Acidic residues" evidence="8">
    <location>
        <begin position="196"/>
        <end position="208"/>
    </location>
</feature>
<keyword evidence="7" id="KW-0695">RNA-directed DNA polymerase</keyword>
<dbReference type="GO" id="GO:0016787">
    <property type="term" value="F:hydrolase activity"/>
    <property type="evidence" value="ECO:0007669"/>
    <property type="project" value="UniProtKB-KW"/>
</dbReference>
<dbReference type="CDD" id="cd01647">
    <property type="entry name" value="RT_LTR"/>
    <property type="match status" value="1"/>
</dbReference>
<dbReference type="GO" id="GO:0015074">
    <property type="term" value="P:DNA integration"/>
    <property type="evidence" value="ECO:0007669"/>
    <property type="project" value="InterPro"/>
</dbReference>
<feature type="compositionally biased region" description="Polar residues" evidence="8">
    <location>
        <begin position="62"/>
        <end position="87"/>
    </location>
</feature>
<dbReference type="PANTHER" id="PTHR37984:SF5">
    <property type="entry name" value="PROTEIN NYNRIN-LIKE"/>
    <property type="match status" value="1"/>
</dbReference>
<dbReference type="InterPro" id="IPR050951">
    <property type="entry name" value="Retrovirus_Pol_polyprotein"/>
</dbReference>
<dbReference type="InterPro" id="IPR043502">
    <property type="entry name" value="DNA/RNA_pol_sf"/>
</dbReference>
<dbReference type="RefSeq" id="XP_020431874.1">
    <property type="nucleotide sequence ID" value="XM_020578279.1"/>
</dbReference>
<evidence type="ECO:0000256" key="2">
    <source>
        <dbReference type="ARBA" id="ARBA00022679"/>
    </source>
</evidence>
<dbReference type="SUPFAM" id="SSF53098">
    <property type="entry name" value="Ribonuclease H-like"/>
    <property type="match status" value="1"/>
</dbReference>
<protein>
    <recommendedName>
        <fullName evidence="1">RNA-directed DNA polymerase</fullName>
        <ecNumber evidence="1">2.7.7.49</ecNumber>
    </recommendedName>
</protein>
<keyword evidence="5" id="KW-0255">Endonuclease</keyword>
<dbReference type="PROSITE" id="PS50878">
    <property type="entry name" value="RT_POL"/>
    <property type="match status" value="1"/>
</dbReference>
<dbReference type="Gene3D" id="3.10.10.10">
    <property type="entry name" value="HIV Type 1 Reverse Transcriptase, subunit A, domain 1"/>
    <property type="match status" value="1"/>
</dbReference>
<keyword evidence="2" id="KW-0808">Transferase</keyword>
<evidence type="ECO:0000259" key="10">
    <source>
        <dbReference type="PROSITE" id="PS50994"/>
    </source>
</evidence>
<feature type="domain" description="Reverse transcriptase" evidence="9">
    <location>
        <begin position="863"/>
        <end position="1045"/>
    </location>
</feature>
<dbReference type="InterPro" id="IPR041588">
    <property type="entry name" value="Integrase_H2C2"/>
</dbReference>
<dbReference type="Gene3D" id="1.10.340.70">
    <property type="match status" value="1"/>
</dbReference>
<accession>D3BFZ3</accession>
<feature type="region of interest" description="Disordered" evidence="8">
    <location>
        <begin position="1716"/>
        <end position="1736"/>
    </location>
</feature>
<sequence>MSQLNTSIPTTNDETNSGQMADISPTENQAETNVSDNTMSITNPLNATSMTNTNAIEQTPLSASSAGDIQSATSTNVTNSGSPRDTQSATSTNTTNNGSPSLNQSATSTNATNNGSPSLNQSATSTNATNGGSPRTTVTNGNLSTTSTINNVPNLPSISSTNKNATSISNHGTSPNRNVSTNSHNKGHQYHRSESEDSNSESEDDYDDDNNHRRKRSKKEIGRIAFQDPSDPESSDSDTSDQSDDETVKMPIDKIKYTRNTTPKSARSNRHRTVVEFSSQALRDARARIRAVSFNDMLLASNKDLIERAAQFLVSNPLLGDEGAFEAAVTERVDLLGIQSLVSSHLRDQVKNYTAKIPLFVPDMSDTQTFISQVENVVPEDRLRCVIALSKLSEEAITSVSSAEDAEILKRTMKWKEFASILTNTFGTKRESDEYVTDLKNLRLEQFETTHKFIIKFREIYSKSRLSQTDIATQLYSLLPSNIKADPELTKAHRKKNINALTKRLNDLGRKQLDDKLRLKREEKVMHFTTRNHHNTPNVQPNLSQKWSPNNTNKRSPPPSVGQNKTKFTVKKSKIGTCSICNKGNHLPNECFYGKFGKFRDIDPATGQRKQANAFLCSMPGTINNICSNINLLSFDLLQESDIKNLTDVNITLNGINKDSSTLSKQINKNITINNKVFKIPFFIINSKTNFILLGTETLQNLNLKIDFKNKIISLPNADKENNIKELAIKFNTLNDSIQTNLIETRNCLISQSESDNDECCALVYLNDISVDENTNKSNTHEKLDESKNSNHTFESNLSKKIKNLILNKYPDVVKPFDKELPPSRGDFDFKINLTVDQPPKPKNYPIPHSFLDELEKQINTYLENGQITPSQSAFAAPLLFIKKKDGGWRLCVDYRSLNGITIKDTYPLPNITEVLNNTRDGVLFSKIDLLQGYHQIRVHENDQSKTAFRTSFGVFQYTVLPFGLTNAPACFQRLMDSIFQRHVIAKKLLVYLDDLLIKTNIDDEDKHIQDVLEIVDLLNQNKLKIKLTKCIFGQYSLEYLGHIIGHNKLIPINDKILAIKNWKQPITKRELRGFLGLTNYYRKFIPKLSEIEAPLIDITRKNKLFKWEDIHTETFNLIKNQISDSSFLFIPDYKLTFHIDCDASNDGIGHVIYQYKDNIEQEDNKQIVLYGSKKFNTTERDYHVFEQEVMAIKHALESNYHMLLGYKIVIHTDHQNILFINNKLNDNTKPKLIRWLQYIFSFNPTLIYKKGSDNVIADGLSRYTYSTTISIDDNDLIAMIENGYIEEETQIKNKTIHPSKYYKSKSVKTEGKLKYFEDKIVIPQVRSIIKRILFIYHDSLLAGHHGIEQTLELISRHFIWEGIAKDVTNYVKACHTCNKATDARGQSIGKLQPLIVPTKCFESISMDFIPLIDTEYKGIKYNKVWVIVDRLSKMVRLIPVHSTYTSKDLAEIFMKEIFKHHGMPVEIVSDRDSKFTSKFWKDLMDILNCEIRTTTAENQQANGQVESIIRYLGNLFRKAIIATYNEENHDEWITLVDTIEFCVNNSIHHGCEYSPFKIYTGENPITPLSLIQYKLKMNSSNVDIENMINSKRNQLKIVRNWLFDNQYNMRIQYNKNKKEMDIKVGDSVYLRKFRSNPKNKIKLETRFDGPYEVTNVNGLNVTVANVESGTKRKRINPSFTRHAKYFKKHNSLDDEDDDDIEFGEVEEEDEIEIDSITQNEQNNQNNNNDDTDDTEAMDIDSELDLVTNNNSTTNNNPPINTPDSNTLILDNIPNSTTTHPIIHNTLTFQNEREFSESSEITNFQRISAKEIKEAFEKKNKLTVLEEYIQYHNSYPNHPPTKQSAKILIALINANIIRKDTMFVTRKRTFNLTNKRDAKTEYLFNIGGVQGWILDNDVHQSYKSLTGDYRNWLKTNSN</sequence>
<dbReference type="FunFam" id="1.10.340.70:FF:000001">
    <property type="entry name" value="Retrovirus-related Pol polyprotein from transposon gypsy-like Protein"/>
    <property type="match status" value="1"/>
</dbReference>
<dbReference type="Gene3D" id="3.30.70.270">
    <property type="match status" value="2"/>
</dbReference>
<dbReference type="STRING" id="670386.D3BFZ3"/>
<evidence type="ECO:0000256" key="8">
    <source>
        <dbReference type="SAM" id="MobiDB-lite"/>
    </source>
</evidence>
<feature type="compositionally biased region" description="Polar residues" evidence="8">
    <location>
        <begin position="115"/>
        <end position="184"/>
    </location>
</feature>
<dbReference type="GO" id="GO:0003676">
    <property type="term" value="F:nucleic acid binding"/>
    <property type="evidence" value="ECO:0007669"/>
    <property type="project" value="InterPro"/>
</dbReference>
<feature type="region of interest" description="Disordered" evidence="8">
    <location>
        <begin position="530"/>
        <end position="566"/>
    </location>
</feature>
<evidence type="ECO:0000256" key="3">
    <source>
        <dbReference type="ARBA" id="ARBA00022695"/>
    </source>
</evidence>
<dbReference type="PROSITE" id="PS50994">
    <property type="entry name" value="INTEGRASE"/>
    <property type="match status" value="1"/>
</dbReference>
<feature type="compositionally biased region" description="Polar residues" evidence="8">
    <location>
        <begin position="535"/>
        <end position="566"/>
    </location>
</feature>
<dbReference type="SUPFAM" id="SSF56672">
    <property type="entry name" value="DNA/RNA polymerases"/>
    <property type="match status" value="1"/>
</dbReference>
<dbReference type="InterPro" id="IPR041373">
    <property type="entry name" value="RT_RNaseH"/>
</dbReference>
<reference evidence="11 12" key="1">
    <citation type="journal article" date="2011" name="Genome Res.">
        <title>Phylogeny-wide analysis of social amoeba genomes highlights ancient origins for complex intercellular communication.</title>
        <authorList>
            <person name="Heidel A.J."/>
            <person name="Lawal H.M."/>
            <person name="Felder M."/>
            <person name="Schilde C."/>
            <person name="Helps N.R."/>
            <person name="Tunggal B."/>
            <person name="Rivero F."/>
            <person name="John U."/>
            <person name="Schleicher M."/>
            <person name="Eichinger L."/>
            <person name="Platzer M."/>
            <person name="Noegel A.A."/>
            <person name="Schaap P."/>
            <person name="Gloeckner G."/>
        </authorList>
    </citation>
    <scope>NUCLEOTIDE SEQUENCE [LARGE SCALE GENOMIC DNA]</scope>
    <source>
        <strain evidence="12">ATCC 26659 / Pp 5 / PN500</strain>
    </source>
</reference>
<dbReference type="InterPro" id="IPR001584">
    <property type="entry name" value="Integrase_cat-core"/>
</dbReference>
<dbReference type="Pfam" id="PF17921">
    <property type="entry name" value="Integrase_H2C2"/>
    <property type="match status" value="1"/>
</dbReference>
<evidence type="ECO:0000259" key="9">
    <source>
        <dbReference type="PROSITE" id="PS50878"/>
    </source>
</evidence>
<dbReference type="InterPro" id="IPR043128">
    <property type="entry name" value="Rev_trsase/Diguanyl_cyclase"/>
</dbReference>
<dbReference type="Proteomes" id="UP000001396">
    <property type="component" value="Unassembled WGS sequence"/>
</dbReference>
<dbReference type="CDD" id="cd09274">
    <property type="entry name" value="RNase_HI_RT_Ty3"/>
    <property type="match status" value="1"/>
</dbReference>
<evidence type="ECO:0000313" key="11">
    <source>
        <dbReference type="EMBL" id="EFA79753.1"/>
    </source>
</evidence>
<dbReference type="PANTHER" id="PTHR37984">
    <property type="entry name" value="PROTEIN CBG26694"/>
    <property type="match status" value="1"/>
</dbReference>
<dbReference type="EC" id="2.7.7.49" evidence="1"/>
<dbReference type="Pfam" id="PF17917">
    <property type="entry name" value="RT_RNaseH"/>
    <property type="match status" value="1"/>
</dbReference>
<keyword evidence="12" id="KW-1185">Reference proteome</keyword>
<dbReference type="GeneID" id="31362925"/>
<keyword evidence="4" id="KW-0540">Nuclease</keyword>
<dbReference type="FunFam" id="3.30.70.270:FF:000020">
    <property type="entry name" value="Transposon Tf2-6 polyprotein-like Protein"/>
    <property type="match status" value="1"/>
</dbReference>
<evidence type="ECO:0000256" key="5">
    <source>
        <dbReference type="ARBA" id="ARBA00022759"/>
    </source>
</evidence>
<evidence type="ECO:0000256" key="4">
    <source>
        <dbReference type="ARBA" id="ARBA00022722"/>
    </source>
</evidence>
<organism evidence="11 12">
    <name type="scientific">Heterostelium pallidum (strain ATCC 26659 / Pp 5 / PN500)</name>
    <name type="common">Cellular slime mold</name>
    <name type="synonym">Polysphondylium pallidum</name>
    <dbReference type="NCBI Taxonomy" id="670386"/>
    <lineage>
        <taxon>Eukaryota</taxon>
        <taxon>Amoebozoa</taxon>
        <taxon>Evosea</taxon>
        <taxon>Eumycetozoa</taxon>
        <taxon>Dictyostelia</taxon>
        <taxon>Acytosteliales</taxon>
        <taxon>Acytosteliaceae</taxon>
        <taxon>Heterostelium</taxon>
    </lineage>
</organism>
<dbReference type="Gene3D" id="3.10.20.370">
    <property type="match status" value="1"/>
</dbReference>